<evidence type="ECO:0000313" key="1">
    <source>
        <dbReference type="EMBL" id="KAI2385279.1"/>
    </source>
</evidence>
<dbReference type="EMBL" id="JALBCA010000061">
    <property type="protein sequence ID" value="KAI2385279.1"/>
    <property type="molecule type" value="Genomic_DNA"/>
</dbReference>
<reference evidence="1" key="1">
    <citation type="journal article" date="2022" name="bioRxiv">
        <title>Population genetic analysis of Ophidiomyces ophidiicola, the causative agent of snake fungal disease, indicates recent introductions to the USA.</title>
        <authorList>
            <person name="Ladner J.T."/>
            <person name="Palmer J.M."/>
            <person name="Ettinger C.L."/>
            <person name="Stajich J.E."/>
            <person name="Farrell T.M."/>
            <person name="Glorioso B.M."/>
            <person name="Lawson B."/>
            <person name="Price S.J."/>
            <person name="Stengle A.G."/>
            <person name="Grear D.A."/>
            <person name="Lorch J.M."/>
        </authorList>
    </citation>
    <scope>NUCLEOTIDE SEQUENCE</scope>
    <source>
        <strain evidence="1">NWHC 24266-5</strain>
    </source>
</reference>
<gene>
    <name evidence="1" type="ORF">LOY88_004230</name>
</gene>
<protein>
    <submittedName>
        <fullName evidence="1">Uncharacterized protein</fullName>
    </submittedName>
</protein>
<accession>A0ACB8UUE5</accession>
<comment type="caution">
    <text evidence="1">The sequence shown here is derived from an EMBL/GenBank/DDBJ whole genome shotgun (WGS) entry which is preliminary data.</text>
</comment>
<proteinExistence type="predicted"/>
<organism evidence="1">
    <name type="scientific">Ophidiomyces ophidiicola</name>
    <dbReference type="NCBI Taxonomy" id="1387563"/>
    <lineage>
        <taxon>Eukaryota</taxon>
        <taxon>Fungi</taxon>
        <taxon>Dikarya</taxon>
        <taxon>Ascomycota</taxon>
        <taxon>Pezizomycotina</taxon>
        <taxon>Eurotiomycetes</taxon>
        <taxon>Eurotiomycetidae</taxon>
        <taxon>Onygenales</taxon>
        <taxon>Onygenaceae</taxon>
        <taxon>Ophidiomyces</taxon>
    </lineage>
</organism>
<name>A0ACB8UUE5_9EURO</name>
<sequence>MEPRGDVSGWGVNANEDDREKGSRRRKVYGYLKAANELRQSYSAQWAQKTQIGQINRDMQNNLSDYEVSSSGHEEMILFPSYGRRHLKIQSTKHKQYDYDLEDSLDDEKMDRPPPQGMEYWESIWHRYENDNAIVDIDVRGWIYFPQRGQMTRKNRLLITLARKISGIPAPIQPSSVDDNSTGQENGSLEKQADLITRKQAEFEEPKMMTQLSQEEIATANAQLMDRLRPFLTSPAVGVPATIFFFNDIKSQSRTVITNEGGHFAIRASLDFIPTQIRVLASEHLSATEEVKVIEPNGVSLISDIDDTIKHSAIVSGAKEMFRNTFVRNLADLSILGVKEWYSQMANLGVGIHYVSNSPWQLYSLLKNYFTLTGLPPGSMHLKQYSGMLQGIFEPTADRKRPTLERIIQDFPDRQFILVGDSGEVDLEIYTELAIANPGRILGIFIRDVTTLTTSNFFDKSISRLEKASSRNMSSNIPENLLDVAERRPPLPPRKPLQQDDVAEGILIGDLIDLEEQETRKPVLHDSTKAPPINKSEPPPPPSKPTKLRGEFIATSSKSNNPVPIIRKKPVPPPPAKPRALSLGKTTPSTETTTVPFFAHSHPTSPCPSTTRLLPPVPPPRRGAASSLPKALPVSTYPSSSVLSYSEMLRPSPNHHENPPSLPALISEPQIQTPSESSLANSPIQLPSKREEAWQRRWARAREILAPRGVALHSWRVGEDVREICIRLVKQAHHDLKQQGTGR</sequence>